<keyword evidence="4" id="KW-1185">Reference proteome</keyword>
<keyword evidence="2" id="KW-0812">Transmembrane</keyword>
<accession>A0A7D5KGP3</accession>
<feature type="transmembrane region" description="Helical" evidence="2">
    <location>
        <begin position="46"/>
        <end position="66"/>
    </location>
</feature>
<dbReference type="EMBL" id="CP058529">
    <property type="protein sequence ID" value="QLG28476.1"/>
    <property type="molecule type" value="Genomic_DNA"/>
</dbReference>
<keyword evidence="2" id="KW-0472">Membrane</keyword>
<feature type="transmembrane region" description="Helical" evidence="2">
    <location>
        <begin position="78"/>
        <end position="98"/>
    </location>
</feature>
<gene>
    <name evidence="3" type="ORF">HUG10_13360</name>
</gene>
<feature type="region of interest" description="Disordered" evidence="1">
    <location>
        <begin position="1"/>
        <end position="28"/>
    </location>
</feature>
<proteinExistence type="predicted"/>
<evidence type="ECO:0000313" key="4">
    <source>
        <dbReference type="Proteomes" id="UP000509750"/>
    </source>
</evidence>
<sequence>MVPPRTGEHDRPTSHADGPAETDGGTDPGFDEAALYVVVREAVEDAILGAIGTLMLVGVSFVLIGMGFTTAFETGDPAGAAVGALMGLLGLYVAASTLELVPPVSEWL</sequence>
<name>A0A7D5KGP3_9EURY</name>
<dbReference type="KEGG" id="halg:HUG10_13360"/>
<protein>
    <submittedName>
        <fullName evidence="3">Uncharacterized protein</fullName>
    </submittedName>
</protein>
<reference evidence="3 4" key="1">
    <citation type="submission" date="2020-07" db="EMBL/GenBank/DDBJ databases">
        <title>Gai3-2, isolated from salt lake.</title>
        <authorList>
            <person name="Cui H."/>
            <person name="Shi X."/>
        </authorList>
    </citation>
    <scope>NUCLEOTIDE SEQUENCE [LARGE SCALE GENOMIC DNA]</scope>
    <source>
        <strain evidence="3 4">Gai3-2</strain>
    </source>
</reference>
<dbReference type="Proteomes" id="UP000509750">
    <property type="component" value="Chromosome"/>
</dbReference>
<organism evidence="3 4">
    <name type="scientific">Halorarum halophilum</name>
    <dbReference type="NCBI Taxonomy" id="2743090"/>
    <lineage>
        <taxon>Archaea</taxon>
        <taxon>Methanobacteriati</taxon>
        <taxon>Methanobacteriota</taxon>
        <taxon>Stenosarchaea group</taxon>
        <taxon>Halobacteria</taxon>
        <taxon>Halobacteriales</taxon>
        <taxon>Haloferacaceae</taxon>
        <taxon>Halorarum</taxon>
    </lineage>
</organism>
<evidence type="ECO:0000256" key="2">
    <source>
        <dbReference type="SAM" id="Phobius"/>
    </source>
</evidence>
<dbReference type="AlphaFoldDB" id="A0A7D5KGP3"/>
<evidence type="ECO:0000256" key="1">
    <source>
        <dbReference type="SAM" id="MobiDB-lite"/>
    </source>
</evidence>
<feature type="compositionally biased region" description="Basic and acidic residues" evidence="1">
    <location>
        <begin position="1"/>
        <end position="14"/>
    </location>
</feature>
<keyword evidence="2" id="KW-1133">Transmembrane helix</keyword>
<dbReference type="OrthoDB" id="386272at2157"/>
<dbReference type="GeneID" id="56029839"/>
<dbReference type="RefSeq" id="WP_179170051.1">
    <property type="nucleotide sequence ID" value="NZ_CP058529.1"/>
</dbReference>
<evidence type="ECO:0000313" key="3">
    <source>
        <dbReference type="EMBL" id="QLG28476.1"/>
    </source>
</evidence>